<dbReference type="GO" id="GO:0019316">
    <property type="term" value="P:D-allose catabolic process"/>
    <property type="evidence" value="ECO:0007669"/>
    <property type="project" value="TreeGrafter"/>
</dbReference>
<dbReference type="Gene3D" id="3.40.1400.10">
    <property type="entry name" value="Sugar-phosphate isomerase, RpiB/LacA/LacB"/>
    <property type="match status" value="1"/>
</dbReference>
<dbReference type="AlphaFoldDB" id="A0A9X2E997"/>
<dbReference type="Pfam" id="PF02502">
    <property type="entry name" value="LacAB_rpiB"/>
    <property type="match status" value="1"/>
</dbReference>
<name>A0A9X2E997_9NOCA</name>
<dbReference type="SUPFAM" id="SSF89623">
    <property type="entry name" value="Ribose/Galactose isomerase RpiB/AlsB"/>
    <property type="match status" value="1"/>
</dbReference>
<reference evidence="2" key="1">
    <citation type="submission" date="2022-06" db="EMBL/GenBank/DDBJ databases">
        <title>Novel species in genus nocardia.</title>
        <authorList>
            <person name="Li F."/>
        </authorList>
    </citation>
    <scope>NUCLEOTIDE SEQUENCE</scope>
    <source>
        <strain evidence="2">CDC141</strain>
    </source>
</reference>
<dbReference type="InterPro" id="IPR036569">
    <property type="entry name" value="RpiB_LacA_LacB_sf"/>
</dbReference>
<keyword evidence="2" id="KW-0413">Isomerase</keyword>
<dbReference type="PIRSF" id="PIRSF005384">
    <property type="entry name" value="RpiB_LacA_B"/>
    <property type="match status" value="1"/>
</dbReference>
<keyword evidence="3" id="KW-1185">Reference proteome</keyword>
<protein>
    <submittedName>
        <fullName evidence="2">RpiB/LacA/LacB family sugar-phosphate isomerase</fullName>
    </submittedName>
</protein>
<evidence type="ECO:0000313" key="3">
    <source>
        <dbReference type="Proteomes" id="UP001139157"/>
    </source>
</evidence>
<dbReference type="PANTHER" id="PTHR30345">
    <property type="entry name" value="RIBOSE-5-PHOSPHATE ISOMERASE B"/>
    <property type="match status" value="1"/>
</dbReference>
<accession>A0A9X2E997</accession>
<gene>
    <name evidence="2" type="ORF">NDR86_10315</name>
</gene>
<proteinExistence type="inferred from homology"/>
<comment type="similarity">
    <text evidence="1">Belongs to the LacAB/RpiB family.</text>
</comment>
<evidence type="ECO:0000256" key="1">
    <source>
        <dbReference type="ARBA" id="ARBA00008754"/>
    </source>
</evidence>
<sequence>MRIAFGTDESTDLTRHVRQWLSEQGHEVVVIGEDIAWPEVGRGVGEAVADGRADRGVVCCWTGTGVSIAANKVPGVRAALCTDRATAEGARKWNDANVLAFGLRLTSPTVADEMLAAFLTTAPDESEAENYRNLG</sequence>
<dbReference type="Proteomes" id="UP001139157">
    <property type="component" value="Unassembled WGS sequence"/>
</dbReference>
<comment type="caution">
    <text evidence="2">The sequence shown here is derived from an EMBL/GenBank/DDBJ whole genome shotgun (WGS) entry which is preliminary data.</text>
</comment>
<dbReference type="PANTHER" id="PTHR30345:SF2">
    <property type="entry name" value="SUGAR-PHOSPHATE ISOMERASE, RPIB_LACA_LACB FAMILY"/>
    <property type="match status" value="1"/>
</dbReference>
<evidence type="ECO:0000313" key="2">
    <source>
        <dbReference type="EMBL" id="MCM6773863.1"/>
    </source>
</evidence>
<organism evidence="2 3">
    <name type="scientific">Nocardia pulmonis</name>
    <dbReference type="NCBI Taxonomy" id="2951408"/>
    <lineage>
        <taxon>Bacteria</taxon>
        <taxon>Bacillati</taxon>
        <taxon>Actinomycetota</taxon>
        <taxon>Actinomycetes</taxon>
        <taxon>Mycobacteriales</taxon>
        <taxon>Nocardiaceae</taxon>
        <taxon>Nocardia</taxon>
    </lineage>
</organism>
<dbReference type="EMBL" id="JAMRXG010000004">
    <property type="protein sequence ID" value="MCM6773863.1"/>
    <property type="molecule type" value="Genomic_DNA"/>
</dbReference>
<dbReference type="NCBIfam" id="TIGR00689">
    <property type="entry name" value="rpiB_lacA_lacB"/>
    <property type="match status" value="1"/>
</dbReference>
<dbReference type="GO" id="GO:0004751">
    <property type="term" value="F:ribose-5-phosphate isomerase activity"/>
    <property type="evidence" value="ECO:0007669"/>
    <property type="project" value="TreeGrafter"/>
</dbReference>
<dbReference type="InterPro" id="IPR003500">
    <property type="entry name" value="RpiB_LacA_LacB"/>
</dbReference>
<dbReference type="GO" id="GO:0009052">
    <property type="term" value="P:pentose-phosphate shunt, non-oxidative branch"/>
    <property type="evidence" value="ECO:0007669"/>
    <property type="project" value="TreeGrafter"/>
</dbReference>
<dbReference type="RefSeq" id="WP_251910947.1">
    <property type="nucleotide sequence ID" value="NZ_JAMRXG010000004.1"/>
</dbReference>